<dbReference type="AlphaFoldDB" id="A0A1B8Y8S3"/>
<feature type="non-terminal residue" evidence="1">
    <location>
        <position position="1"/>
    </location>
</feature>
<feature type="non-terminal residue" evidence="1">
    <location>
        <position position="131"/>
    </location>
</feature>
<reference evidence="1" key="2">
    <citation type="journal article" date="2010" name="Science">
        <title>The genome of the Western clawed frog Xenopus tropicalis.</title>
        <authorList>
            <person name="Hellsten U."/>
            <person name="Harland R.M."/>
            <person name="Gilchrist M.J."/>
            <person name="Hendrix D."/>
            <person name="Jurka J."/>
            <person name="Kapitonov V."/>
            <person name="Ovcharenko I."/>
            <person name="Putnam N.H."/>
            <person name="Shu S."/>
            <person name="Taher L."/>
            <person name="Blitz I.L."/>
            <person name="Blumberg B."/>
            <person name="Dichmann D.S."/>
            <person name="Dubchak I."/>
            <person name="Amaya E."/>
            <person name="Detter J.C."/>
            <person name="Fletcher R."/>
            <person name="Gerhard D.S."/>
            <person name="Goodstein D."/>
            <person name="Graves T."/>
            <person name="Grigoriev I.V."/>
            <person name="Grimwood J."/>
            <person name="Kawashima T."/>
            <person name="Lindquist E."/>
            <person name="Lucas S.M."/>
            <person name="Mead P.E."/>
            <person name="Mitros T."/>
            <person name="Ogino H."/>
            <person name="Ohta Y."/>
            <person name="Poliakov A.V."/>
            <person name="Pollet N."/>
            <person name="Robert J."/>
            <person name="Salamov A."/>
            <person name="Sater A.K."/>
            <person name="Schmutz J."/>
            <person name="Terry A."/>
            <person name="Vize P.D."/>
            <person name="Warren W.C."/>
            <person name="Wells D."/>
            <person name="Wills A."/>
            <person name="Wilson R.K."/>
            <person name="Zimmerman L.B."/>
            <person name="Zorn A.M."/>
            <person name="Grainger R."/>
            <person name="Grammer T."/>
            <person name="Khokha M.K."/>
            <person name="Richardson P.M."/>
            <person name="Rokhsar D.S."/>
        </authorList>
    </citation>
    <scope>NUCLEOTIDE SEQUENCE [LARGE SCALE GENOMIC DNA]</scope>
    <source>
        <strain evidence="1">Nigerian</strain>
    </source>
</reference>
<sequence>MFHVTATCMASFSRIGPSNWILTAAVGQSVDHINEPRPYPKLTAPLLLLEFRLFGPRAYICPISPTRAELGGFIRGVGCLPVSPLWVTGTDTEWLPGIYREITMTATSAENKSEGLNQKSTRCCHPFNNIK</sequence>
<name>A0A1B8Y8S3_XENTR</name>
<reference evidence="1" key="1">
    <citation type="submission" date="2009-11" db="EMBL/GenBank/DDBJ databases">
        <authorList>
            <consortium name="US DOE Joint Genome Institute (JGI-PGF)"/>
            <person name="Ottilar R."/>
            <person name="Schmutz J."/>
            <person name="Salamov A."/>
            <person name="Cheng J.F."/>
            <person name="Lucas S."/>
            <person name="Pitluck S."/>
            <person name="Gundlach H."/>
            <person name="Guo Y."/>
            <person name="Haberer G."/>
            <person name="Nasrallah J."/>
            <person name="Mayer K.F.X."/>
            <person name="van de Peer Y."/>
            <person name="Weigel D."/>
            <person name="Grigoriev I.V."/>
        </authorList>
    </citation>
    <scope>NUCLEOTIDE SEQUENCE</scope>
    <source>
        <strain evidence="1">Nigerian</strain>
    </source>
</reference>
<protein>
    <submittedName>
        <fullName evidence="1">Uncharacterized protein</fullName>
    </submittedName>
</protein>
<dbReference type="EMBL" id="KV460380">
    <property type="protein sequence ID" value="OCA19394.1"/>
    <property type="molecule type" value="Genomic_DNA"/>
</dbReference>
<evidence type="ECO:0000313" key="1">
    <source>
        <dbReference type="EMBL" id="OCA19394.1"/>
    </source>
</evidence>
<accession>A0A1B8Y8S3</accession>
<reference evidence="1" key="3">
    <citation type="submission" date="2016-05" db="EMBL/GenBank/DDBJ databases">
        <title>WGS assembly of Xenopus tropicalis.</title>
        <authorList>
            <person name="Sessions A."/>
            <person name="Jenkins J."/>
            <person name="Mitros T."/>
            <person name="Lyons J.T."/>
            <person name="Dichmann D.S."/>
            <person name="Robert J."/>
            <person name="Harland R.M."/>
            <person name="Rokhsar D.S."/>
        </authorList>
    </citation>
    <scope>NUCLEOTIDE SEQUENCE</scope>
    <source>
        <strain evidence="1">Nigerian</strain>
    </source>
</reference>
<organism evidence="1">
    <name type="scientific">Xenopus tropicalis</name>
    <name type="common">Western clawed frog</name>
    <name type="synonym">Silurana tropicalis</name>
    <dbReference type="NCBI Taxonomy" id="8364"/>
    <lineage>
        <taxon>Eukaryota</taxon>
        <taxon>Metazoa</taxon>
        <taxon>Chordata</taxon>
        <taxon>Craniata</taxon>
        <taxon>Vertebrata</taxon>
        <taxon>Euteleostomi</taxon>
        <taxon>Amphibia</taxon>
        <taxon>Batrachia</taxon>
        <taxon>Anura</taxon>
        <taxon>Pipoidea</taxon>
        <taxon>Pipidae</taxon>
        <taxon>Xenopodinae</taxon>
        <taxon>Xenopus</taxon>
        <taxon>Silurana</taxon>
    </lineage>
</organism>
<gene>
    <name evidence="1" type="ORF">XENTR_v900291812mg</name>
</gene>
<proteinExistence type="predicted"/>